<reference evidence="2" key="1">
    <citation type="submission" date="2022-11" db="UniProtKB">
        <authorList>
            <consortium name="WormBaseParasite"/>
        </authorList>
    </citation>
    <scope>IDENTIFICATION</scope>
</reference>
<evidence type="ECO:0000313" key="1">
    <source>
        <dbReference type="Proteomes" id="UP000887566"/>
    </source>
</evidence>
<organism evidence="1 2">
    <name type="scientific">Plectus sambesii</name>
    <dbReference type="NCBI Taxonomy" id="2011161"/>
    <lineage>
        <taxon>Eukaryota</taxon>
        <taxon>Metazoa</taxon>
        <taxon>Ecdysozoa</taxon>
        <taxon>Nematoda</taxon>
        <taxon>Chromadorea</taxon>
        <taxon>Plectida</taxon>
        <taxon>Plectina</taxon>
        <taxon>Plectoidea</taxon>
        <taxon>Plectidae</taxon>
        <taxon>Plectus</taxon>
    </lineage>
</organism>
<evidence type="ECO:0000313" key="2">
    <source>
        <dbReference type="WBParaSite" id="PSAMB.scaffold906size38830.g9578.t1"/>
    </source>
</evidence>
<name>A0A914XNZ9_9BILA</name>
<sequence>MSVVLGVEGVSARQSTGAMETVFLAGDRDELRSTMQPRLRVKCPMSFYDNNYDVFELSYDGARFTTRSFAMTRFGSLKTRSLATQQGSAGRIPFTTPPFCAFDDAFITTAAESPLFPYLVNDGLDFYPQYNADLANYQY</sequence>
<keyword evidence="1" id="KW-1185">Reference proteome</keyword>
<dbReference type="Proteomes" id="UP000887566">
    <property type="component" value="Unplaced"/>
</dbReference>
<dbReference type="WBParaSite" id="PSAMB.scaffold906size38830.g9578.t1">
    <property type="protein sequence ID" value="PSAMB.scaffold906size38830.g9578.t1"/>
    <property type="gene ID" value="PSAMB.scaffold906size38830.g9578"/>
</dbReference>
<accession>A0A914XNZ9</accession>
<proteinExistence type="predicted"/>
<protein>
    <submittedName>
        <fullName evidence="2">Uncharacterized protein</fullName>
    </submittedName>
</protein>
<dbReference type="AlphaFoldDB" id="A0A914XNZ9"/>